<dbReference type="InterPro" id="IPR050570">
    <property type="entry name" value="Cell_wall_metabolism_enzyme"/>
</dbReference>
<dbReference type="PROSITE" id="PS51782">
    <property type="entry name" value="LYSM"/>
    <property type="match status" value="1"/>
</dbReference>
<dbReference type="PANTHER" id="PTHR21666:SF290">
    <property type="entry name" value="PEPTIDASE M23 DOMAIN PROTEIN"/>
    <property type="match status" value="1"/>
</dbReference>
<dbReference type="InterPro" id="IPR011055">
    <property type="entry name" value="Dup_hybrid_motif"/>
</dbReference>
<reference evidence="2" key="2">
    <citation type="journal article" date="2022" name="Microbiol. Resour. Announc.">
        <title>Metagenome Sequencing to Explore Phylogenomics of Terrestrial Cyanobacteria.</title>
        <authorList>
            <person name="Ward R.D."/>
            <person name="Stajich J.E."/>
            <person name="Johansen J.R."/>
            <person name="Huntemann M."/>
            <person name="Clum A."/>
            <person name="Foster B."/>
            <person name="Foster B."/>
            <person name="Roux S."/>
            <person name="Palaniappan K."/>
            <person name="Varghese N."/>
            <person name="Mukherjee S."/>
            <person name="Reddy T.B.K."/>
            <person name="Daum C."/>
            <person name="Copeland A."/>
            <person name="Chen I.A."/>
            <person name="Ivanova N.N."/>
            <person name="Kyrpides N.C."/>
            <person name="Shapiro N."/>
            <person name="Eloe-Fadrosh E.A."/>
            <person name="Pietrasiak N."/>
        </authorList>
    </citation>
    <scope>NUCLEOTIDE SEQUENCE</scope>
    <source>
        <strain evidence="2">CPER-KK1</strain>
    </source>
</reference>
<dbReference type="SUPFAM" id="SSF51261">
    <property type="entry name" value="Duplicated hybrid motif"/>
    <property type="match status" value="1"/>
</dbReference>
<evidence type="ECO:0000259" key="1">
    <source>
        <dbReference type="PROSITE" id="PS51782"/>
    </source>
</evidence>
<dbReference type="SMART" id="SM00257">
    <property type="entry name" value="LysM"/>
    <property type="match status" value="1"/>
</dbReference>
<dbReference type="EMBL" id="JAHHIF010000010">
    <property type="protein sequence ID" value="MBW4544629.1"/>
    <property type="molecule type" value="Genomic_DNA"/>
</dbReference>
<dbReference type="InterPro" id="IPR016047">
    <property type="entry name" value="M23ase_b-sheet_dom"/>
</dbReference>
<dbReference type="Pfam" id="PF01476">
    <property type="entry name" value="LysM"/>
    <property type="match status" value="1"/>
</dbReference>
<evidence type="ECO:0000313" key="2">
    <source>
        <dbReference type="EMBL" id="MBW4544629.1"/>
    </source>
</evidence>
<organism evidence="2 3">
    <name type="scientific">Symplocastrum torsivum CPER-KK1</name>
    <dbReference type="NCBI Taxonomy" id="450513"/>
    <lineage>
        <taxon>Bacteria</taxon>
        <taxon>Bacillati</taxon>
        <taxon>Cyanobacteriota</taxon>
        <taxon>Cyanophyceae</taxon>
        <taxon>Oscillatoriophycideae</taxon>
        <taxon>Oscillatoriales</taxon>
        <taxon>Microcoleaceae</taxon>
        <taxon>Symplocastrum</taxon>
    </lineage>
</organism>
<feature type="domain" description="LysM" evidence="1">
    <location>
        <begin position="43"/>
        <end position="87"/>
    </location>
</feature>
<evidence type="ECO:0000313" key="3">
    <source>
        <dbReference type="Proteomes" id="UP000753908"/>
    </source>
</evidence>
<dbReference type="Gene3D" id="3.10.350.10">
    <property type="entry name" value="LysM domain"/>
    <property type="match status" value="1"/>
</dbReference>
<reference evidence="2" key="1">
    <citation type="submission" date="2021-05" db="EMBL/GenBank/DDBJ databases">
        <authorList>
            <person name="Pietrasiak N."/>
            <person name="Ward R."/>
            <person name="Stajich J.E."/>
            <person name="Kurbessoian T."/>
        </authorList>
    </citation>
    <scope>NUCLEOTIDE SEQUENCE</scope>
    <source>
        <strain evidence="2">CPER-KK1</strain>
    </source>
</reference>
<dbReference type="CDD" id="cd12797">
    <property type="entry name" value="M23_peptidase"/>
    <property type="match status" value="1"/>
</dbReference>
<dbReference type="Proteomes" id="UP000753908">
    <property type="component" value="Unassembled WGS sequence"/>
</dbReference>
<dbReference type="AlphaFoldDB" id="A0A951PKM2"/>
<name>A0A951PKM2_9CYAN</name>
<dbReference type="GO" id="GO:0004222">
    <property type="term" value="F:metalloendopeptidase activity"/>
    <property type="evidence" value="ECO:0007669"/>
    <property type="project" value="TreeGrafter"/>
</dbReference>
<dbReference type="Pfam" id="PF01551">
    <property type="entry name" value="Peptidase_M23"/>
    <property type="match status" value="1"/>
</dbReference>
<dbReference type="InterPro" id="IPR018392">
    <property type="entry name" value="LysM"/>
</dbReference>
<comment type="caution">
    <text evidence="2">The sequence shown here is derived from an EMBL/GenBank/DDBJ whole genome shotgun (WGS) entry which is preliminary data.</text>
</comment>
<dbReference type="Gene3D" id="2.70.70.10">
    <property type="entry name" value="Glucose Permease (Domain IIA)"/>
    <property type="match status" value="1"/>
</dbReference>
<dbReference type="PANTHER" id="PTHR21666">
    <property type="entry name" value="PEPTIDASE-RELATED"/>
    <property type="match status" value="1"/>
</dbReference>
<proteinExistence type="predicted"/>
<gene>
    <name evidence="2" type="ORF">KME25_09315</name>
</gene>
<dbReference type="CDD" id="cd00118">
    <property type="entry name" value="LysM"/>
    <property type="match status" value="1"/>
</dbReference>
<sequence length="295" mass="31212">MTLSGWLLVFSTIFCLITQAIAINVNPAIAQEGCPQPALSRLTRHKVAAGETLESVANQYNLIPATLINLNPGLRGGALPVGREILIPPFNGIRVQAPRGSSWQDLAASYGVRADVLYEINGCQAQPQLVFIPGASSPAGARPSSDRFTGFAAYPLPSEATVALSYGWHQDPNTGQARFHSGIDLLADPGTSVLSVDSGTVAFADQQGSYGNLVVVNHQGGRQTRYAHLGRVSVAAGQLVKAGDTLGIVGSTGRPETDSPHLHFEVRYYSSQGWVAQDPEPNLKAKPTARAVMFG</sequence>
<protein>
    <submittedName>
        <fullName evidence="2">M23 family metallopeptidase</fullName>
    </submittedName>
</protein>
<accession>A0A951PKM2</accession>
<dbReference type="InterPro" id="IPR036779">
    <property type="entry name" value="LysM_dom_sf"/>
</dbReference>
<dbReference type="SUPFAM" id="SSF54106">
    <property type="entry name" value="LysM domain"/>
    <property type="match status" value="1"/>
</dbReference>